<feature type="compositionally biased region" description="Basic residues" evidence="1">
    <location>
        <begin position="197"/>
        <end position="208"/>
    </location>
</feature>
<dbReference type="InterPro" id="IPR044699">
    <property type="entry name" value="MAKR6"/>
</dbReference>
<dbReference type="PANTHER" id="PTHR34576">
    <property type="entry name" value="MEMBRANE-ASSOCIATED KINASE REGULATOR 6-RELATED"/>
    <property type="match status" value="1"/>
</dbReference>
<name>A0AAN9KF77_CANGL</name>
<dbReference type="PANTHER" id="PTHR34576:SF2">
    <property type="entry name" value="MEMBRANE-ASSOCIATED KINASE REGULATOR 6-RELATED"/>
    <property type="match status" value="1"/>
</dbReference>
<dbReference type="AlphaFoldDB" id="A0AAN9KF77"/>
<dbReference type="EMBL" id="JAYMYQ010000008">
    <property type="protein sequence ID" value="KAK7315178.1"/>
    <property type="molecule type" value="Genomic_DNA"/>
</dbReference>
<dbReference type="Proteomes" id="UP001367508">
    <property type="component" value="Unassembled WGS sequence"/>
</dbReference>
<protein>
    <recommendedName>
        <fullName evidence="4">Membrane-associated kinase regulator 6</fullName>
    </recommendedName>
</protein>
<evidence type="ECO:0008006" key="4">
    <source>
        <dbReference type="Google" id="ProtNLM"/>
    </source>
</evidence>
<sequence>MLHKRRGFASISPSCISFNTLQIANYFKDSFQTFKVEAMETSRPLSIESFSYSWLVNLKPSLESLDSSLRTSLDASDEASFIEMDPRMPPSKRFYRNSQDFKFDFPISQSPLTLVDADELFSNGYLMPLFVESLKMEAFEASDNNPSLPSSSHGPKSVVPNGHSRCPSLKRCRTLSRRIFQKYLNFLRPLCRRLRGHNKSGSKAKSVVKRSESVKNRGCHSETSPRISVAYSADDWRKSCDSESSIYEAVLHCKRSIDENLPPISVKFFN</sequence>
<reference evidence="2 3" key="1">
    <citation type="submission" date="2024-01" db="EMBL/GenBank/DDBJ databases">
        <title>The genomes of 5 underutilized Papilionoideae crops provide insights into root nodulation and disease resistanc.</title>
        <authorList>
            <person name="Jiang F."/>
        </authorList>
    </citation>
    <scope>NUCLEOTIDE SEQUENCE [LARGE SCALE GENOMIC DNA]</scope>
    <source>
        <strain evidence="2">LVBAO_FW01</strain>
        <tissue evidence="2">Leaves</tissue>
    </source>
</reference>
<organism evidence="2 3">
    <name type="scientific">Canavalia gladiata</name>
    <name type="common">Sword bean</name>
    <name type="synonym">Dolichos gladiatus</name>
    <dbReference type="NCBI Taxonomy" id="3824"/>
    <lineage>
        <taxon>Eukaryota</taxon>
        <taxon>Viridiplantae</taxon>
        <taxon>Streptophyta</taxon>
        <taxon>Embryophyta</taxon>
        <taxon>Tracheophyta</taxon>
        <taxon>Spermatophyta</taxon>
        <taxon>Magnoliopsida</taxon>
        <taxon>eudicotyledons</taxon>
        <taxon>Gunneridae</taxon>
        <taxon>Pentapetalae</taxon>
        <taxon>rosids</taxon>
        <taxon>fabids</taxon>
        <taxon>Fabales</taxon>
        <taxon>Fabaceae</taxon>
        <taxon>Papilionoideae</taxon>
        <taxon>50 kb inversion clade</taxon>
        <taxon>NPAAA clade</taxon>
        <taxon>indigoferoid/millettioid clade</taxon>
        <taxon>Phaseoleae</taxon>
        <taxon>Canavalia</taxon>
    </lineage>
</organism>
<accession>A0AAN9KF77</accession>
<comment type="caution">
    <text evidence="2">The sequence shown here is derived from an EMBL/GenBank/DDBJ whole genome shotgun (WGS) entry which is preliminary data.</text>
</comment>
<evidence type="ECO:0000256" key="1">
    <source>
        <dbReference type="SAM" id="MobiDB-lite"/>
    </source>
</evidence>
<keyword evidence="3" id="KW-1185">Reference proteome</keyword>
<feature type="compositionally biased region" description="Polar residues" evidence="1">
    <location>
        <begin position="142"/>
        <end position="154"/>
    </location>
</feature>
<gene>
    <name evidence="2" type="ORF">VNO77_33713</name>
</gene>
<proteinExistence type="predicted"/>
<evidence type="ECO:0000313" key="3">
    <source>
        <dbReference type="Proteomes" id="UP001367508"/>
    </source>
</evidence>
<feature type="region of interest" description="Disordered" evidence="1">
    <location>
        <begin position="142"/>
        <end position="164"/>
    </location>
</feature>
<feature type="region of interest" description="Disordered" evidence="1">
    <location>
        <begin position="197"/>
        <end position="221"/>
    </location>
</feature>
<evidence type="ECO:0000313" key="2">
    <source>
        <dbReference type="EMBL" id="KAK7315178.1"/>
    </source>
</evidence>